<dbReference type="RefSeq" id="WP_341518449.1">
    <property type="nucleotide sequence ID" value="NZ_CP151108.1"/>
</dbReference>
<reference evidence="2 3" key="1">
    <citation type="submission" date="2024-04" db="EMBL/GenBank/DDBJ databases">
        <title>Complete genome sequence of Bacillus mobilis strains derived from soil.</title>
        <authorList>
            <person name="Jung H."/>
            <person name="Choi S."/>
            <person name="Kim Y."/>
            <person name="Han J.A."/>
            <person name="Kim E.Y."/>
            <person name="Lee H.-S."/>
        </authorList>
    </citation>
    <scope>NUCLEOTIDE SEQUENCE [LARGE SCALE GENOMIC DNA]</scope>
    <source>
        <strain evidence="2 3">IMGN7</strain>
    </source>
</reference>
<name>A0ABZ2VLE3_9BACI</name>
<organism evidence="2 3">
    <name type="scientific">Bacillus paramobilis</name>
    <dbReference type="NCBI Taxonomy" id="2817477"/>
    <lineage>
        <taxon>Bacteria</taxon>
        <taxon>Bacillati</taxon>
        <taxon>Bacillota</taxon>
        <taxon>Bacilli</taxon>
        <taxon>Bacillales</taxon>
        <taxon>Bacillaceae</taxon>
        <taxon>Bacillus</taxon>
        <taxon>Bacillus cereus group</taxon>
    </lineage>
</organism>
<protein>
    <recommendedName>
        <fullName evidence="1">pPIWI-RE three-gene island domain-containing protein</fullName>
    </recommendedName>
</protein>
<sequence length="1007" mass="117447">MQHKLIYDLQKQFEEFNVKKEEALQIIKTELLIYGGKTADHQAPIEEAWALLVGYNEPVLEKYTDKSIVMNLRLLLAEFSNERIWRDNLASYFQIEKKYRLFHEVDGTVIQVTPQLLTYRTKIYAKLLFNVIELEAKDYDFAKEGEFSYSRTAETMLHKYSGLIPEIKIKYPMLPKYREKIRCSSDLNTDWVNIATEMELISKKSYVDRAKRIKFQSLHVYQQNTFDYHETQHIAGGLAAGKSTWMMLETYRQVKEKRAKVGFIENSVFQVLDRVQELRDLGIKAVPIIGKGNRANHEKRFLESYVDPSKDVSQFLTQTFHSLVSISDSCTLKALANDFERNNYYPCKSVNQGDKTVLCPLANTCGVYKEWTELVDADVWVATTASLITSSIPAVIDPLERTIYEAMYDLLDIIFVDEADAVQKQFDEQFTVEIDAFGNNNSFFEKSLYAMSNNITGRYTEFANDKLIQRWQINSRELEKAVWSLYAKLSHTPKIRNSLKNKLLFPNKLAYELSKKVTKDEEEQRKIEKQLRKFAVDPRKTVQIKRKLDQLLARESNKNQILQEVAKLLKIDNQITRDAVDLLEFYLYFSYLDYNIKFLLSYYPAVQSRLGIGYDVSPLLTKAKQYKPFLLDAMTGKLFGYRYEQTEDDKFGNFKILEYSGIGRKFLYDWSNMYEIAFKKRGPAVVLLSGTSLAPGSDHYDIAMKPKWLIQSELPPSKIKQSYVPAFDEKDGELLCISGKREQKRAENLSKLTVSLEDRLLVELKTLQVENRRILLVVNSYEDAKTVANTLEMIPRLSKQYRVLTRENDKLKNAFPRSQIEMFRKEEQKILIVPLMSVGRGFNILDGGTDALFGSVFFLVRPYPVPNDFNYMIQVLHAAYPVFMNQIESRGLHYGKAIKQLRKLSMGRFESMYKRADFWAVLTSKEREVLSWFIFIPVWQMIGRLLRGGRNARVYYCDGSFHNKNSNVPSLLEFWRMKMQKYKDDETFMALYGPFVTSIENMWKVED</sequence>
<dbReference type="InterPro" id="IPR055254">
    <property type="entry name" value="pPIWI_RE_Z"/>
</dbReference>
<evidence type="ECO:0000313" key="2">
    <source>
        <dbReference type="EMBL" id="WZF30009.1"/>
    </source>
</evidence>
<dbReference type="EMBL" id="CP151108">
    <property type="protein sequence ID" value="WZF30009.1"/>
    <property type="molecule type" value="Genomic_DNA"/>
</dbReference>
<keyword evidence="3" id="KW-1185">Reference proteome</keyword>
<dbReference type="Proteomes" id="UP001485505">
    <property type="component" value="Chromosome"/>
</dbReference>
<dbReference type="Pfam" id="PF18155">
    <property type="entry name" value="pPIWI_RE_Z"/>
    <property type="match status" value="1"/>
</dbReference>
<proteinExistence type="predicted"/>
<feature type="domain" description="pPIWI-RE three-gene island" evidence="1">
    <location>
        <begin position="20"/>
        <end position="153"/>
    </location>
</feature>
<evidence type="ECO:0000259" key="1">
    <source>
        <dbReference type="Pfam" id="PF18155"/>
    </source>
</evidence>
<evidence type="ECO:0000313" key="3">
    <source>
        <dbReference type="Proteomes" id="UP001485505"/>
    </source>
</evidence>
<gene>
    <name evidence="2" type="ORF">AABL52_22345</name>
</gene>
<accession>A0ABZ2VLE3</accession>